<accession>A0A6I8M2T0</accession>
<gene>
    <name evidence="1" type="ORF">AA23TX_08993</name>
</gene>
<organism evidence="1 2">
    <name type="scientific">Amycolatopsis camponoti</name>
    <dbReference type="NCBI Taxonomy" id="2606593"/>
    <lineage>
        <taxon>Bacteria</taxon>
        <taxon>Bacillati</taxon>
        <taxon>Actinomycetota</taxon>
        <taxon>Actinomycetes</taxon>
        <taxon>Pseudonocardiales</taxon>
        <taxon>Pseudonocardiaceae</taxon>
        <taxon>Amycolatopsis</taxon>
    </lineage>
</organism>
<reference evidence="1 2" key="1">
    <citation type="submission" date="2019-09" db="EMBL/GenBank/DDBJ databases">
        <authorList>
            <person name="Leyn A S."/>
        </authorList>
    </citation>
    <scope>NUCLEOTIDE SEQUENCE [LARGE SCALE GENOMIC DNA]</scope>
    <source>
        <strain evidence="1">AA231_1</strain>
    </source>
</reference>
<evidence type="ECO:0000313" key="1">
    <source>
        <dbReference type="EMBL" id="VVJ24119.1"/>
    </source>
</evidence>
<evidence type="ECO:0000313" key="2">
    <source>
        <dbReference type="Proteomes" id="UP000399805"/>
    </source>
</evidence>
<name>A0A6I8M2T0_9PSEU</name>
<keyword evidence="2" id="KW-1185">Reference proteome</keyword>
<dbReference type="Proteomes" id="UP000399805">
    <property type="component" value="Unassembled WGS sequence"/>
</dbReference>
<proteinExistence type="predicted"/>
<dbReference type="EMBL" id="CABVGP010000003">
    <property type="protein sequence ID" value="VVJ24119.1"/>
    <property type="molecule type" value="Genomic_DNA"/>
</dbReference>
<protein>
    <submittedName>
        <fullName evidence="1">Uncharacterized protein</fullName>
    </submittedName>
</protein>
<sequence length="37" mass="3811">MLVSLGARIPALMFSSAQPGFRLRGARLSPAAGLPAE</sequence>
<dbReference type="AlphaFoldDB" id="A0A6I8M2T0"/>